<reference evidence="1 2" key="1">
    <citation type="journal article" date="2017" name="Appl. Environ. Microbiol.">
        <title>Parallel evolution of two clades of a major Atlantic endemic Vibrio parahaemolyticus pathogen lineage by independent acquisition of related pathogenicity islands.</title>
        <authorList>
            <person name="Xu F."/>
            <person name="Gonzalez-Escalona N."/>
            <person name="Drees K.P."/>
            <person name="Sebra R.P."/>
            <person name="Cooper V.S."/>
            <person name="Jones S.H."/>
            <person name="Whistler C.A."/>
        </authorList>
    </citation>
    <scope>NUCLEOTIDE SEQUENCE [LARGE SCALE GENOMIC DNA]</scope>
    <source>
        <strain evidence="1 2">MAVP-3</strain>
    </source>
</reference>
<sequence length="20" mass="2254">VCLKAGVLIDTFTPMRKDFV</sequence>
<organism evidence="1 2">
    <name type="scientific">Vibrio parahaemolyticus</name>
    <dbReference type="NCBI Taxonomy" id="670"/>
    <lineage>
        <taxon>Bacteria</taxon>
        <taxon>Pseudomonadati</taxon>
        <taxon>Pseudomonadota</taxon>
        <taxon>Gammaproteobacteria</taxon>
        <taxon>Vibrionales</taxon>
        <taxon>Vibrionaceae</taxon>
        <taxon>Vibrio</taxon>
    </lineage>
</organism>
<gene>
    <name evidence="1" type="ORF">CA163_23530</name>
</gene>
<comment type="caution">
    <text evidence="1">The sequence shown here is derived from an EMBL/GenBank/DDBJ whole genome shotgun (WGS) entry which is preliminary data.</text>
</comment>
<protein>
    <submittedName>
        <fullName evidence="1">Cupin</fullName>
    </submittedName>
</protein>
<evidence type="ECO:0000313" key="1">
    <source>
        <dbReference type="EMBL" id="OXE30404.1"/>
    </source>
</evidence>
<name>A0A227J7Q4_VIBPH</name>
<dbReference type="AlphaFoldDB" id="A0A227J7Q4"/>
<evidence type="ECO:0000313" key="2">
    <source>
        <dbReference type="Proteomes" id="UP000214596"/>
    </source>
</evidence>
<feature type="non-terminal residue" evidence="1">
    <location>
        <position position="1"/>
    </location>
</feature>
<dbReference type="Proteomes" id="UP000214596">
    <property type="component" value="Unassembled WGS sequence"/>
</dbReference>
<dbReference type="EMBL" id="NIXT01002251">
    <property type="protein sequence ID" value="OXE30404.1"/>
    <property type="molecule type" value="Genomic_DNA"/>
</dbReference>
<accession>A0A227J7Q4</accession>
<proteinExistence type="predicted"/>